<dbReference type="Pfam" id="PF24948">
    <property type="entry name" value="Citrate_synth_N"/>
    <property type="match status" value="1"/>
</dbReference>
<protein>
    <submittedName>
        <fullName evidence="3">Expressed protein</fullName>
    </submittedName>
</protein>
<dbReference type="EMBL" id="CALTRL010004375">
    <property type="protein sequence ID" value="CAH7682983.1"/>
    <property type="molecule type" value="Genomic_DNA"/>
</dbReference>
<reference evidence="3" key="1">
    <citation type="submission" date="2022-06" db="EMBL/GenBank/DDBJ databases">
        <authorList>
            <consortium name="SYNGENTA / RWTH Aachen University"/>
        </authorList>
    </citation>
    <scope>NUCLEOTIDE SEQUENCE</scope>
</reference>
<dbReference type="Proteomes" id="UP001153365">
    <property type="component" value="Unassembled WGS sequence"/>
</dbReference>
<organism evidence="3 4">
    <name type="scientific">Phakopsora pachyrhizi</name>
    <name type="common">Asian soybean rust disease fungus</name>
    <dbReference type="NCBI Taxonomy" id="170000"/>
    <lineage>
        <taxon>Eukaryota</taxon>
        <taxon>Fungi</taxon>
        <taxon>Dikarya</taxon>
        <taxon>Basidiomycota</taxon>
        <taxon>Pucciniomycotina</taxon>
        <taxon>Pucciniomycetes</taxon>
        <taxon>Pucciniales</taxon>
        <taxon>Phakopsoraceae</taxon>
        <taxon>Phakopsora</taxon>
    </lineage>
</organism>
<evidence type="ECO:0000259" key="2">
    <source>
        <dbReference type="Pfam" id="PF24948"/>
    </source>
</evidence>
<evidence type="ECO:0000313" key="3">
    <source>
        <dbReference type="EMBL" id="CAH7682983.1"/>
    </source>
</evidence>
<sequence>MSWNQAKAWIQERAGKPVNVEGATGTLNTFIVEPFTPHPSDTEYYVCINSVREGDMILFTHKGGVDIGDVDSKASKITVPVDGDLPSQAELKSGLLSAVPSKSQDALVDFLARLYSTYVELHYTYLEISPLVCMESADGSPLFAFLDMAAKLSEGNEGEHSKDKFKLSKRAQKNQASETEKQRSNRLCKTRERVNLVAGTVLKILVSLVIDL</sequence>
<dbReference type="Gene3D" id="3.30.470.110">
    <property type="match status" value="1"/>
</dbReference>
<comment type="caution">
    <text evidence="3">The sequence shown here is derived from an EMBL/GenBank/DDBJ whole genome shotgun (WGS) entry which is preliminary data.</text>
</comment>
<proteinExistence type="predicted"/>
<keyword evidence="4" id="KW-1185">Reference proteome</keyword>
<feature type="region of interest" description="Disordered" evidence="1">
    <location>
        <begin position="157"/>
        <end position="186"/>
    </location>
</feature>
<feature type="compositionally biased region" description="Basic and acidic residues" evidence="1">
    <location>
        <begin position="157"/>
        <end position="166"/>
    </location>
</feature>
<dbReference type="InterPro" id="IPR056749">
    <property type="entry name" value="Citrate_synth_N"/>
</dbReference>
<evidence type="ECO:0000256" key="1">
    <source>
        <dbReference type="SAM" id="MobiDB-lite"/>
    </source>
</evidence>
<accession>A0AAV0B9T5</accession>
<feature type="domain" description="ATP-citrate synthase ATP-grasp" evidence="2">
    <location>
        <begin position="2"/>
        <end position="154"/>
    </location>
</feature>
<dbReference type="AlphaFoldDB" id="A0AAV0B9T5"/>
<dbReference type="SUPFAM" id="SSF56059">
    <property type="entry name" value="Glutathione synthetase ATP-binding domain-like"/>
    <property type="match status" value="1"/>
</dbReference>
<gene>
    <name evidence="3" type="ORF">PPACK8108_LOCUS16188</name>
</gene>
<evidence type="ECO:0000313" key="4">
    <source>
        <dbReference type="Proteomes" id="UP001153365"/>
    </source>
</evidence>
<name>A0AAV0B9T5_PHAPC</name>